<name>A0AAW4FI99_9HYPH</name>
<sequence length="87" mass="9833">MPGRRPRPDNEGGPALRDIRSSFIEVECALCDRRDSLDRKALVTQFGAGVSLLTLRRRFALGCERMTHPDGDRCQTRFPGLDEKPTF</sequence>
<dbReference type="EMBL" id="WXFA01000007">
    <property type="protein sequence ID" value="MBM3091838.1"/>
    <property type="molecule type" value="Genomic_DNA"/>
</dbReference>
<evidence type="ECO:0000313" key="2">
    <source>
        <dbReference type="Proteomes" id="UP000744980"/>
    </source>
</evidence>
<proteinExistence type="predicted"/>
<gene>
    <name evidence="1" type="ORF">GFB56_13560</name>
</gene>
<accession>A0AAW4FI99</accession>
<organism evidence="1 2">
    <name type="scientific">Ensifer canadensis</name>
    <dbReference type="NCBI Taxonomy" id="555315"/>
    <lineage>
        <taxon>Bacteria</taxon>
        <taxon>Pseudomonadati</taxon>
        <taxon>Pseudomonadota</taxon>
        <taxon>Alphaproteobacteria</taxon>
        <taxon>Hyphomicrobiales</taxon>
        <taxon>Rhizobiaceae</taxon>
        <taxon>Sinorhizobium/Ensifer group</taxon>
        <taxon>Ensifer</taxon>
    </lineage>
</organism>
<dbReference type="Proteomes" id="UP000744980">
    <property type="component" value="Unassembled WGS sequence"/>
</dbReference>
<keyword evidence="2" id="KW-1185">Reference proteome</keyword>
<protein>
    <recommendedName>
        <fullName evidence="3">Transposase</fullName>
    </recommendedName>
</protein>
<evidence type="ECO:0008006" key="3">
    <source>
        <dbReference type="Google" id="ProtNLM"/>
    </source>
</evidence>
<dbReference type="RefSeq" id="WP_113567464.1">
    <property type="nucleotide sequence ID" value="NZ_CP083371.1"/>
</dbReference>
<comment type="caution">
    <text evidence="1">The sequence shown here is derived from an EMBL/GenBank/DDBJ whole genome shotgun (WGS) entry which is preliminary data.</text>
</comment>
<dbReference type="AlphaFoldDB" id="A0AAW4FI99"/>
<reference evidence="1 2" key="1">
    <citation type="submission" date="2020-01" db="EMBL/GenBank/DDBJ databases">
        <title>Draft genome assembly of Ensifer adhaerens T173.</title>
        <authorList>
            <person name="Craig J.E."/>
            <person name="Stinchcombe J.R."/>
        </authorList>
    </citation>
    <scope>NUCLEOTIDE SEQUENCE [LARGE SCALE GENOMIC DNA]</scope>
    <source>
        <strain evidence="1 2">T173</strain>
    </source>
</reference>
<evidence type="ECO:0000313" key="1">
    <source>
        <dbReference type="EMBL" id="MBM3091838.1"/>
    </source>
</evidence>